<keyword evidence="1" id="KW-0812">Transmembrane</keyword>
<comment type="caution">
    <text evidence="4">The sequence shown here is derived from an EMBL/GenBank/DDBJ whole genome shotgun (WGS) entry which is preliminary data.</text>
</comment>
<organism evidence="4 5">
    <name type="scientific">Parapedobacter pyrenivorans</name>
    <dbReference type="NCBI Taxonomy" id="1305674"/>
    <lineage>
        <taxon>Bacteria</taxon>
        <taxon>Pseudomonadati</taxon>
        <taxon>Bacteroidota</taxon>
        <taxon>Sphingobacteriia</taxon>
        <taxon>Sphingobacteriales</taxon>
        <taxon>Sphingobacteriaceae</taxon>
        <taxon>Parapedobacter</taxon>
    </lineage>
</organism>
<reference evidence="4" key="1">
    <citation type="journal article" date="2014" name="Int. J. Syst. Evol. Microbiol.">
        <title>Complete genome sequence of Corynebacterium casei LMG S-19264T (=DSM 44701T), isolated from a smear-ripened cheese.</title>
        <authorList>
            <consortium name="US DOE Joint Genome Institute (JGI-PGF)"/>
            <person name="Walter F."/>
            <person name="Albersmeier A."/>
            <person name="Kalinowski J."/>
            <person name="Ruckert C."/>
        </authorList>
    </citation>
    <scope>NUCLEOTIDE SEQUENCE</scope>
    <source>
        <strain evidence="4">CGMCC 1.12195</strain>
    </source>
</reference>
<dbReference type="Pfam" id="PF16344">
    <property type="entry name" value="FecR_C"/>
    <property type="match status" value="1"/>
</dbReference>
<keyword evidence="5" id="KW-1185">Reference proteome</keyword>
<dbReference type="Gene3D" id="3.55.50.30">
    <property type="match status" value="1"/>
</dbReference>
<dbReference type="Pfam" id="PF04773">
    <property type="entry name" value="FecR"/>
    <property type="match status" value="1"/>
</dbReference>
<feature type="transmembrane region" description="Helical" evidence="1">
    <location>
        <begin position="92"/>
        <end position="111"/>
    </location>
</feature>
<proteinExistence type="predicted"/>
<dbReference type="AlphaFoldDB" id="A0A917I0H9"/>
<evidence type="ECO:0000259" key="3">
    <source>
        <dbReference type="Pfam" id="PF16344"/>
    </source>
</evidence>
<feature type="domain" description="Protein FecR C-terminal" evidence="3">
    <location>
        <begin position="315"/>
        <end position="384"/>
    </location>
</feature>
<dbReference type="RefSeq" id="WP_188507736.1">
    <property type="nucleotide sequence ID" value="NZ_BMER01000005.1"/>
</dbReference>
<evidence type="ECO:0000313" key="4">
    <source>
        <dbReference type="EMBL" id="GGG99090.1"/>
    </source>
</evidence>
<dbReference type="EMBL" id="BMER01000005">
    <property type="protein sequence ID" value="GGG99090.1"/>
    <property type="molecule type" value="Genomic_DNA"/>
</dbReference>
<reference evidence="4" key="2">
    <citation type="submission" date="2020-09" db="EMBL/GenBank/DDBJ databases">
        <authorList>
            <person name="Sun Q."/>
            <person name="Zhou Y."/>
        </authorList>
    </citation>
    <scope>NUCLEOTIDE SEQUENCE</scope>
    <source>
        <strain evidence="4">CGMCC 1.12195</strain>
    </source>
</reference>
<dbReference type="InterPro" id="IPR006860">
    <property type="entry name" value="FecR"/>
</dbReference>
<dbReference type="InterPro" id="IPR032508">
    <property type="entry name" value="FecR_C"/>
</dbReference>
<protein>
    <recommendedName>
        <fullName evidence="6">FecR family protein</fullName>
    </recommendedName>
</protein>
<evidence type="ECO:0000313" key="5">
    <source>
        <dbReference type="Proteomes" id="UP000660862"/>
    </source>
</evidence>
<dbReference type="Gene3D" id="2.60.120.1440">
    <property type="match status" value="1"/>
</dbReference>
<dbReference type="PANTHER" id="PTHR30273:SF2">
    <property type="entry name" value="PROTEIN FECR"/>
    <property type="match status" value="1"/>
</dbReference>
<dbReference type="InterPro" id="IPR012373">
    <property type="entry name" value="Ferrdict_sens_TM"/>
</dbReference>
<keyword evidence="1" id="KW-0472">Membrane</keyword>
<evidence type="ECO:0000256" key="1">
    <source>
        <dbReference type="SAM" id="Phobius"/>
    </source>
</evidence>
<dbReference type="GO" id="GO:0016989">
    <property type="term" value="F:sigma factor antagonist activity"/>
    <property type="evidence" value="ECO:0007669"/>
    <property type="project" value="TreeGrafter"/>
</dbReference>
<accession>A0A917I0H9</accession>
<gene>
    <name evidence="4" type="ORF">GCM10007415_38510</name>
</gene>
<name>A0A917I0H9_9SPHI</name>
<feature type="domain" description="FecR protein" evidence="2">
    <location>
        <begin position="173"/>
        <end position="268"/>
    </location>
</feature>
<dbReference type="Proteomes" id="UP000660862">
    <property type="component" value="Unassembled WGS sequence"/>
</dbReference>
<keyword evidence="1" id="KW-1133">Transmembrane helix</keyword>
<evidence type="ECO:0000259" key="2">
    <source>
        <dbReference type="Pfam" id="PF04773"/>
    </source>
</evidence>
<sequence>MNEKDRLEQLFSLFYSQNASAKEIDEFFRLIEDVPNEVLEALAHKYFEAGKEQELLFPSQLRERLYAKIIDVGNIPAPDGDRNNFIRHFARFGWAAAVIAAILIGVLLYPWTGRQGRDGTLADAANKHQHYLKDTSAVQVHGTADTVGSALAESVINVAELTRLSGVTDGFSTITVPYGKRSELMLPDSSKVWLNAGSQLTIPNEFDASNNEVFLIGEGYFEVSERKTTPFYVRTADMYIKVMGTSFNVSAYPDDGYTSAVLLSGKIEIEPASTLDFQNIAIAPGTSAMLNRTDKKLKIQRVTAEDEISWTKRQLILKNTQLSEILTRLSRIYNAEIVDDFGRDSAVTFSGKLDLTMPLTDVLKIIYDSNGEYQINQIEGRYVISK</sequence>
<evidence type="ECO:0008006" key="6">
    <source>
        <dbReference type="Google" id="ProtNLM"/>
    </source>
</evidence>
<dbReference type="PANTHER" id="PTHR30273">
    <property type="entry name" value="PERIPLASMIC SIGNAL SENSOR AND SIGMA FACTOR ACTIVATOR FECR-RELATED"/>
    <property type="match status" value="1"/>
</dbReference>